<keyword evidence="4 9" id="KW-0812">Transmembrane</keyword>
<reference evidence="10 11" key="1">
    <citation type="journal article" date="2016" name="Nat. Commun.">
        <title>Thousands of microbial genomes shed light on interconnected biogeochemical processes in an aquifer system.</title>
        <authorList>
            <person name="Anantharaman K."/>
            <person name="Brown C.T."/>
            <person name="Hug L.A."/>
            <person name="Sharon I."/>
            <person name="Castelle C.J."/>
            <person name="Probst A.J."/>
            <person name="Thomas B.C."/>
            <person name="Singh A."/>
            <person name="Wilkins M.J."/>
            <person name="Karaoz U."/>
            <person name="Brodie E.L."/>
            <person name="Williams K.H."/>
            <person name="Hubbard S.S."/>
            <person name="Banfield J.F."/>
        </authorList>
    </citation>
    <scope>NUCLEOTIDE SEQUENCE [LARGE SCALE GENOMIC DNA]</scope>
    <source>
        <strain evidence="11">RBG_16_55_9</strain>
    </source>
</reference>
<keyword evidence="6 9" id="KW-1133">Transmembrane helix</keyword>
<dbReference type="AlphaFoldDB" id="A0A1F5UWX2"/>
<evidence type="ECO:0000256" key="2">
    <source>
        <dbReference type="ARBA" id="ARBA00022448"/>
    </source>
</evidence>
<keyword evidence="5" id="KW-0029">Amino-acid transport</keyword>
<comment type="similarity">
    <text evidence="8">Belongs to the binding-protein-dependent transport system permease family. LivHM subfamily.</text>
</comment>
<dbReference type="PANTHER" id="PTHR11795">
    <property type="entry name" value="BRANCHED-CHAIN AMINO ACID TRANSPORT SYSTEM PERMEASE PROTEIN LIVH"/>
    <property type="match status" value="1"/>
</dbReference>
<dbReference type="Proteomes" id="UP000179157">
    <property type="component" value="Unassembled WGS sequence"/>
</dbReference>
<dbReference type="CDD" id="cd06582">
    <property type="entry name" value="TM_PBP1_LivH_like"/>
    <property type="match status" value="1"/>
</dbReference>
<feature type="transmembrane region" description="Helical" evidence="9">
    <location>
        <begin position="198"/>
        <end position="221"/>
    </location>
</feature>
<keyword evidence="2" id="KW-0813">Transport</keyword>
<dbReference type="GO" id="GO:0022857">
    <property type="term" value="F:transmembrane transporter activity"/>
    <property type="evidence" value="ECO:0007669"/>
    <property type="project" value="InterPro"/>
</dbReference>
<feature type="non-terminal residue" evidence="10">
    <location>
        <position position="1"/>
    </location>
</feature>
<dbReference type="InterPro" id="IPR001851">
    <property type="entry name" value="ABC_transp_permease"/>
</dbReference>
<protein>
    <recommendedName>
        <fullName evidence="12">Branched-chain amino acid ABC transporter permease</fullName>
    </recommendedName>
</protein>
<evidence type="ECO:0000256" key="6">
    <source>
        <dbReference type="ARBA" id="ARBA00022989"/>
    </source>
</evidence>
<dbReference type="GO" id="GO:0006865">
    <property type="term" value="P:amino acid transport"/>
    <property type="evidence" value="ECO:0007669"/>
    <property type="project" value="UniProtKB-KW"/>
</dbReference>
<evidence type="ECO:0000256" key="9">
    <source>
        <dbReference type="SAM" id="Phobius"/>
    </source>
</evidence>
<evidence type="ECO:0000256" key="4">
    <source>
        <dbReference type="ARBA" id="ARBA00022692"/>
    </source>
</evidence>
<evidence type="ECO:0008006" key="12">
    <source>
        <dbReference type="Google" id="ProtNLM"/>
    </source>
</evidence>
<dbReference type="Pfam" id="PF02653">
    <property type="entry name" value="BPD_transp_2"/>
    <property type="match status" value="1"/>
</dbReference>
<keyword evidence="7 9" id="KW-0472">Membrane</keyword>
<accession>A0A1F5UWX2</accession>
<comment type="caution">
    <text evidence="10">The sequence shown here is derived from an EMBL/GenBank/DDBJ whole genome shotgun (WGS) entry which is preliminary data.</text>
</comment>
<feature type="transmembrane region" description="Helical" evidence="9">
    <location>
        <begin position="160"/>
        <end position="186"/>
    </location>
</feature>
<comment type="subcellular location">
    <subcellularLocation>
        <location evidence="1">Cell membrane</location>
        <topology evidence="1">Multi-pass membrane protein</topology>
    </subcellularLocation>
</comment>
<feature type="transmembrane region" description="Helical" evidence="9">
    <location>
        <begin position="6"/>
        <end position="23"/>
    </location>
</feature>
<evidence type="ECO:0000256" key="7">
    <source>
        <dbReference type="ARBA" id="ARBA00023136"/>
    </source>
</evidence>
<proteinExistence type="inferred from homology"/>
<sequence length="232" mass="24523">LSLSLGLGMLATAFLAGILYRVVISRVRSSPILTLIVSLSITLILQEIVAMAFGLAALSLPPPVPGVSVVFGVTIENVHLVAFAASWLALGCFWLFIERTRFGQAIRAMAMTQRGAALVGIDIEWAYTSTWAISGALAGLAGIFFTYPGGMAPRMWVDPLIISFAIVILGGLGSLTGSLIAAYLVGFVETLTFYAPQAHIPLGSAWIGVPSLLLTVLILIFRPQGLFGRSTS</sequence>
<evidence type="ECO:0000313" key="10">
    <source>
        <dbReference type="EMBL" id="OGF55664.1"/>
    </source>
</evidence>
<gene>
    <name evidence="10" type="ORF">A2Z21_01540</name>
</gene>
<dbReference type="GO" id="GO:0005886">
    <property type="term" value="C:plasma membrane"/>
    <property type="evidence" value="ECO:0007669"/>
    <property type="project" value="UniProtKB-SubCell"/>
</dbReference>
<feature type="transmembrane region" description="Helical" evidence="9">
    <location>
        <begin position="35"/>
        <end position="58"/>
    </location>
</feature>
<evidence type="ECO:0000256" key="5">
    <source>
        <dbReference type="ARBA" id="ARBA00022970"/>
    </source>
</evidence>
<evidence type="ECO:0000256" key="1">
    <source>
        <dbReference type="ARBA" id="ARBA00004651"/>
    </source>
</evidence>
<evidence type="ECO:0000256" key="8">
    <source>
        <dbReference type="ARBA" id="ARBA00037998"/>
    </source>
</evidence>
<evidence type="ECO:0000256" key="3">
    <source>
        <dbReference type="ARBA" id="ARBA00022475"/>
    </source>
</evidence>
<dbReference type="STRING" id="1817864.A2Z21_01540"/>
<dbReference type="PANTHER" id="PTHR11795:SF445">
    <property type="entry name" value="AMINO ACID ABC TRANSPORTER PERMEASE PROTEIN"/>
    <property type="match status" value="1"/>
</dbReference>
<name>A0A1F5UWX2_FRAXR</name>
<evidence type="ECO:0000313" key="11">
    <source>
        <dbReference type="Proteomes" id="UP000179157"/>
    </source>
</evidence>
<feature type="transmembrane region" description="Helical" evidence="9">
    <location>
        <begin position="78"/>
        <end position="97"/>
    </location>
</feature>
<dbReference type="InterPro" id="IPR052157">
    <property type="entry name" value="BCAA_transport_permease"/>
</dbReference>
<keyword evidence="3" id="KW-1003">Cell membrane</keyword>
<organism evidence="10 11">
    <name type="scientific">Fraserbacteria sp. (strain RBG_16_55_9)</name>
    <dbReference type="NCBI Taxonomy" id="1817864"/>
    <lineage>
        <taxon>Bacteria</taxon>
        <taxon>Candidatus Fraseribacteriota</taxon>
    </lineage>
</organism>
<dbReference type="EMBL" id="MFGX01000051">
    <property type="protein sequence ID" value="OGF55664.1"/>
    <property type="molecule type" value="Genomic_DNA"/>
</dbReference>